<organism evidence="1 2">
    <name type="scientific">Kickxella alabastrina</name>
    <dbReference type="NCBI Taxonomy" id="61397"/>
    <lineage>
        <taxon>Eukaryota</taxon>
        <taxon>Fungi</taxon>
        <taxon>Fungi incertae sedis</taxon>
        <taxon>Zoopagomycota</taxon>
        <taxon>Kickxellomycotina</taxon>
        <taxon>Kickxellomycetes</taxon>
        <taxon>Kickxellales</taxon>
        <taxon>Kickxellaceae</taxon>
        <taxon>Kickxella</taxon>
    </lineage>
</organism>
<name>A0ACC1IBA3_9FUNG</name>
<gene>
    <name evidence="1" type="ORF">LPJ66_006784</name>
</gene>
<proteinExistence type="predicted"/>
<evidence type="ECO:0000313" key="1">
    <source>
        <dbReference type="EMBL" id="KAJ1891670.1"/>
    </source>
</evidence>
<dbReference type="Proteomes" id="UP001150581">
    <property type="component" value="Unassembled WGS sequence"/>
</dbReference>
<dbReference type="EMBL" id="JANBPG010001120">
    <property type="protein sequence ID" value="KAJ1891670.1"/>
    <property type="molecule type" value="Genomic_DNA"/>
</dbReference>
<feature type="non-terminal residue" evidence="1">
    <location>
        <position position="143"/>
    </location>
</feature>
<evidence type="ECO:0000313" key="2">
    <source>
        <dbReference type="Proteomes" id="UP001150581"/>
    </source>
</evidence>
<comment type="caution">
    <text evidence="1">The sequence shown here is derived from an EMBL/GenBank/DDBJ whole genome shotgun (WGS) entry which is preliminary data.</text>
</comment>
<protein>
    <submittedName>
        <fullName evidence="1">Uncharacterized protein</fullName>
    </submittedName>
</protein>
<accession>A0ACC1IBA3</accession>
<sequence>MSPAPLQVAAGNKEVISGLLRRFRLEEVLNEDTNSKTIWLLGAIAGPDKLANAGSIPGETAAVVTLERLAFSSQDIRSANPVLLSSAVLNSGEHNDIYSWATGTLHSSIFKPDTRVAIIYPATQKHIDKYRRQQCKWVSETPE</sequence>
<keyword evidence="2" id="KW-1185">Reference proteome</keyword>
<reference evidence="1" key="1">
    <citation type="submission" date="2022-07" db="EMBL/GenBank/DDBJ databases">
        <title>Phylogenomic reconstructions and comparative analyses of Kickxellomycotina fungi.</title>
        <authorList>
            <person name="Reynolds N.K."/>
            <person name="Stajich J.E."/>
            <person name="Barry K."/>
            <person name="Grigoriev I.V."/>
            <person name="Crous P."/>
            <person name="Smith M.E."/>
        </authorList>
    </citation>
    <scope>NUCLEOTIDE SEQUENCE</scope>
    <source>
        <strain evidence="1">Benny 63K</strain>
    </source>
</reference>